<dbReference type="InterPro" id="IPR035909">
    <property type="entry name" value="CheB_C"/>
</dbReference>
<dbReference type="SUPFAM" id="SSF52172">
    <property type="entry name" value="CheY-like"/>
    <property type="match status" value="1"/>
</dbReference>
<dbReference type="HAMAP" id="MF_00099">
    <property type="entry name" value="CheB_chemtxs"/>
    <property type="match status" value="1"/>
</dbReference>
<dbReference type="GO" id="GO:0000156">
    <property type="term" value="F:phosphorelay response regulator activity"/>
    <property type="evidence" value="ECO:0007669"/>
    <property type="project" value="InterPro"/>
</dbReference>
<evidence type="ECO:0000256" key="7">
    <source>
        <dbReference type="PROSITE-ProRule" id="PRU00169"/>
    </source>
</evidence>
<dbReference type="InterPro" id="IPR000673">
    <property type="entry name" value="Sig_transdc_resp-reg_Me-estase"/>
</dbReference>
<feature type="domain" description="Response regulatory" evidence="8">
    <location>
        <begin position="4"/>
        <end position="121"/>
    </location>
</feature>
<dbReference type="EMBL" id="SLUN01000029">
    <property type="protein sequence ID" value="TCL61979.1"/>
    <property type="molecule type" value="Genomic_DNA"/>
</dbReference>
<dbReference type="CDD" id="cd16432">
    <property type="entry name" value="CheB_Rec"/>
    <property type="match status" value="1"/>
</dbReference>
<dbReference type="GO" id="GO:0050568">
    <property type="term" value="F:protein-glutamine glutaminase activity"/>
    <property type="evidence" value="ECO:0007669"/>
    <property type="project" value="UniProtKB-UniRule"/>
</dbReference>
<evidence type="ECO:0000313" key="10">
    <source>
        <dbReference type="EMBL" id="TCL61979.1"/>
    </source>
</evidence>
<dbReference type="GO" id="GO:0008984">
    <property type="term" value="F:protein-glutamate methylesterase activity"/>
    <property type="evidence" value="ECO:0007669"/>
    <property type="project" value="UniProtKB-UniRule"/>
</dbReference>
<name>A0A4R1R8T5_HYDET</name>
<comment type="caution">
    <text evidence="10">The sequence shown here is derived from an EMBL/GenBank/DDBJ whole genome shotgun (WGS) entry which is preliminary data.</text>
</comment>
<dbReference type="Pfam" id="PF00072">
    <property type="entry name" value="Response_reg"/>
    <property type="match status" value="1"/>
</dbReference>
<dbReference type="EC" id="3.1.1.61" evidence="5"/>
<dbReference type="NCBIfam" id="NF001965">
    <property type="entry name" value="PRK00742.1"/>
    <property type="match status" value="1"/>
</dbReference>
<feature type="domain" description="CheB-type methylesterase" evidence="9">
    <location>
        <begin position="154"/>
        <end position="340"/>
    </location>
</feature>
<dbReference type="GO" id="GO:0005737">
    <property type="term" value="C:cytoplasm"/>
    <property type="evidence" value="ECO:0007669"/>
    <property type="project" value="UniProtKB-SubCell"/>
</dbReference>
<dbReference type="InterPro" id="IPR008248">
    <property type="entry name" value="CheB-like"/>
</dbReference>
<organism evidence="10 11">
    <name type="scientific">Hydrogenispora ethanolica</name>
    <dbReference type="NCBI Taxonomy" id="1082276"/>
    <lineage>
        <taxon>Bacteria</taxon>
        <taxon>Bacillati</taxon>
        <taxon>Bacillota</taxon>
        <taxon>Hydrogenispora</taxon>
    </lineage>
</organism>
<dbReference type="InterPro" id="IPR011006">
    <property type="entry name" value="CheY-like_superfamily"/>
</dbReference>
<keyword evidence="3 5" id="KW-0378">Hydrolase</keyword>
<comment type="subcellular location">
    <subcellularLocation>
        <location evidence="5">Cytoplasm</location>
    </subcellularLocation>
</comment>
<gene>
    <name evidence="5" type="primary">cheB</name>
    <name evidence="10" type="ORF">EDC14_10298</name>
</gene>
<accession>A0A4R1R8T5</accession>
<reference evidence="10 11" key="1">
    <citation type="submission" date="2019-03" db="EMBL/GenBank/DDBJ databases">
        <title>Genomic Encyclopedia of Type Strains, Phase IV (KMG-IV): sequencing the most valuable type-strain genomes for metagenomic binning, comparative biology and taxonomic classification.</title>
        <authorList>
            <person name="Goeker M."/>
        </authorList>
    </citation>
    <scope>NUCLEOTIDE SEQUENCE [LARGE SCALE GENOMIC DNA]</scope>
    <source>
        <strain evidence="10 11">LX-B</strain>
    </source>
</reference>
<comment type="function">
    <text evidence="5">Involved in chemotaxis. Part of a chemotaxis signal transduction system that modulates chemotaxis in response to various stimuli. Catalyzes the demethylation of specific methylglutamate residues introduced into the chemoreceptors (methyl-accepting chemotaxis proteins or MCP) by CheR. Also mediates the irreversible deamidation of specific glutamine residues to glutamic acid.</text>
</comment>
<proteinExistence type="inferred from homology"/>
<dbReference type="PANTHER" id="PTHR42872:SF6">
    <property type="entry name" value="PROTEIN-GLUTAMATE METHYLESTERASE_PROTEIN-GLUTAMINE GLUTAMINASE"/>
    <property type="match status" value="1"/>
</dbReference>
<dbReference type="InterPro" id="IPR001789">
    <property type="entry name" value="Sig_transdc_resp-reg_receiver"/>
</dbReference>
<comment type="catalytic activity">
    <reaction evidence="4 5">
        <text>[protein]-L-glutamate 5-O-methyl ester + H2O = L-glutamyl-[protein] + methanol + H(+)</text>
        <dbReference type="Rhea" id="RHEA:23236"/>
        <dbReference type="Rhea" id="RHEA-COMP:10208"/>
        <dbReference type="Rhea" id="RHEA-COMP:10311"/>
        <dbReference type="ChEBI" id="CHEBI:15377"/>
        <dbReference type="ChEBI" id="CHEBI:15378"/>
        <dbReference type="ChEBI" id="CHEBI:17790"/>
        <dbReference type="ChEBI" id="CHEBI:29973"/>
        <dbReference type="ChEBI" id="CHEBI:82795"/>
        <dbReference type="EC" id="3.1.1.61"/>
    </reaction>
</comment>
<evidence type="ECO:0000256" key="2">
    <source>
        <dbReference type="ARBA" id="ARBA00022500"/>
    </source>
</evidence>
<evidence type="ECO:0000256" key="6">
    <source>
        <dbReference type="PROSITE-ProRule" id="PRU00050"/>
    </source>
</evidence>
<dbReference type="CDD" id="cd17541">
    <property type="entry name" value="REC_CheB-like"/>
    <property type="match status" value="1"/>
</dbReference>
<dbReference type="PANTHER" id="PTHR42872">
    <property type="entry name" value="PROTEIN-GLUTAMATE METHYLESTERASE/PROTEIN-GLUTAMINE GLUTAMINASE"/>
    <property type="match status" value="1"/>
</dbReference>
<evidence type="ECO:0000256" key="3">
    <source>
        <dbReference type="ARBA" id="ARBA00022801"/>
    </source>
</evidence>
<dbReference type="GO" id="GO:0006935">
    <property type="term" value="P:chemotaxis"/>
    <property type="evidence" value="ECO:0007669"/>
    <property type="project" value="UniProtKB-UniRule"/>
</dbReference>
<dbReference type="SUPFAM" id="SSF52738">
    <property type="entry name" value="Methylesterase CheB, C-terminal domain"/>
    <property type="match status" value="1"/>
</dbReference>
<dbReference type="RefSeq" id="WP_132015973.1">
    <property type="nucleotide sequence ID" value="NZ_SLUN01000029.1"/>
</dbReference>
<evidence type="ECO:0000256" key="5">
    <source>
        <dbReference type="HAMAP-Rule" id="MF_00099"/>
    </source>
</evidence>
<comment type="catalytic activity">
    <reaction evidence="5">
        <text>L-glutaminyl-[protein] + H2O = L-glutamyl-[protein] + NH4(+)</text>
        <dbReference type="Rhea" id="RHEA:16441"/>
        <dbReference type="Rhea" id="RHEA-COMP:10207"/>
        <dbReference type="Rhea" id="RHEA-COMP:10208"/>
        <dbReference type="ChEBI" id="CHEBI:15377"/>
        <dbReference type="ChEBI" id="CHEBI:28938"/>
        <dbReference type="ChEBI" id="CHEBI:29973"/>
        <dbReference type="ChEBI" id="CHEBI:30011"/>
        <dbReference type="EC" id="3.5.1.44"/>
    </reaction>
</comment>
<comment type="similarity">
    <text evidence="5">Belongs to the CheB family.</text>
</comment>
<protein>
    <recommendedName>
        <fullName evidence="5">Protein-glutamate methylesterase/protein-glutamine glutaminase</fullName>
        <ecNumber evidence="5">3.1.1.61</ecNumber>
        <ecNumber evidence="5">3.5.1.44</ecNumber>
    </recommendedName>
</protein>
<dbReference type="PIRSF" id="PIRSF000876">
    <property type="entry name" value="RR_chemtxs_CheB"/>
    <property type="match status" value="1"/>
</dbReference>
<keyword evidence="1 5" id="KW-0963">Cytoplasm</keyword>
<dbReference type="EC" id="3.5.1.44" evidence="5"/>
<dbReference type="AlphaFoldDB" id="A0A4R1R8T5"/>
<dbReference type="Gene3D" id="3.40.50.2300">
    <property type="match status" value="1"/>
</dbReference>
<dbReference type="NCBIfam" id="NF009206">
    <property type="entry name" value="PRK12555.1"/>
    <property type="match status" value="1"/>
</dbReference>
<evidence type="ECO:0000313" key="11">
    <source>
        <dbReference type="Proteomes" id="UP000295008"/>
    </source>
</evidence>
<sequence length="352" mass="38412">MPVRVLVVDDSALMRQIISRMLREDSELQVVGTAYDGQNALEKIERLRPDVITLDVAMPNMDGLECLRRIMDAHPLPVIMVSYLTLAGATHTIKALELGAVDFVTKNTTHDPAENLVMQNELIQKVKVAATIRISELRPVVTPFAPPAAFDDAPSPAKFNQLEVMVIGCSTGGPRALHQLIPNLPAGFPVGLIIAQHMPRDFTRVFAQRLNDLSQLEVREAQTGDLVQPGRVLIAPSGRQTTVRRDGEGRLTVAVSEAPNLLYKPSIDHLLHSVAATCGHRVLGVILTGMGLDGAQGLRELRNLGARTIAEAEESCVVYGMPRAAAELGGVEFVESLPQVLPRVERILREYR</sequence>
<keyword evidence="11" id="KW-1185">Reference proteome</keyword>
<dbReference type="PROSITE" id="PS50110">
    <property type="entry name" value="RESPONSE_REGULATORY"/>
    <property type="match status" value="1"/>
</dbReference>
<keyword evidence="2 5" id="KW-0145">Chemotaxis</keyword>
<feature type="active site" evidence="5 6">
    <location>
        <position position="197"/>
    </location>
</feature>
<evidence type="ECO:0000256" key="4">
    <source>
        <dbReference type="ARBA" id="ARBA00048267"/>
    </source>
</evidence>
<feature type="modified residue" description="4-aspartylphosphate" evidence="5 7">
    <location>
        <position position="55"/>
    </location>
</feature>
<feature type="active site" evidence="5 6">
    <location>
        <position position="170"/>
    </location>
</feature>
<comment type="PTM">
    <text evidence="5">Phosphorylated by CheA. Phosphorylation of the N-terminal regulatory domain activates the methylesterase activity.</text>
</comment>
<dbReference type="SMART" id="SM00448">
    <property type="entry name" value="REC"/>
    <property type="match status" value="1"/>
</dbReference>
<dbReference type="PROSITE" id="PS50122">
    <property type="entry name" value="CHEB"/>
    <property type="match status" value="1"/>
</dbReference>
<keyword evidence="5 7" id="KW-0597">Phosphoprotein</keyword>
<evidence type="ECO:0000259" key="8">
    <source>
        <dbReference type="PROSITE" id="PS50110"/>
    </source>
</evidence>
<evidence type="ECO:0000259" key="9">
    <source>
        <dbReference type="PROSITE" id="PS50122"/>
    </source>
</evidence>
<dbReference type="Gene3D" id="3.40.50.180">
    <property type="entry name" value="Methylesterase CheB, C-terminal domain"/>
    <property type="match status" value="1"/>
</dbReference>
<comment type="domain">
    <text evidence="5">Contains a C-terminal catalytic domain, and an N-terminal region which modulates catalytic activity.</text>
</comment>
<dbReference type="OrthoDB" id="9793421at2"/>
<evidence type="ECO:0000256" key="1">
    <source>
        <dbReference type="ARBA" id="ARBA00022490"/>
    </source>
</evidence>
<dbReference type="Proteomes" id="UP000295008">
    <property type="component" value="Unassembled WGS sequence"/>
</dbReference>
<dbReference type="Pfam" id="PF01339">
    <property type="entry name" value="CheB_methylest"/>
    <property type="match status" value="1"/>
</dbReference>
<feature type="active site" evidence="5 6">
    <location>
        <position position="293"/>
    </location>
</feature>